<organism evidence="1 2">
    <name type="scientific">Hydrogenovibrio marinus</name>
    <dbReference type="NCBI Taxonomy" id="28885"/>
    <lineage>
        <taxon>Bacteria</taxon>
        <taxon>Pseudomonadati</taxon>
        <taxon>Pseudomonadota</taxon>
        <taxon>Gammaproteobacteria</taxon>
        <taxon>Thiotrichales</taxon>
        <taxon>Piscirickettsiaceae</taxon>
        <taxon>Hydrogenovibrio</taxon>
    </lineage>
</organism>
<sequence length="104" mass="11457">MNTETLSKVTTGENRDVVIGISAAKLLELMHSGLLCGADIRAMDHQTKQLVQQACLHACANKVCRECDFSDVCGTEVSETDCLQCQKNDIPSELPTVHWSDLRH</sequence>
<keyword evidence="2" id="KW-1185">Reference proteome</keyword>
<dbReference type="Proteomes" id="UP000027341">
    <property type="component" value="Unassembled WGS sequence"/>
</dbReference>
<gene>
    <name evidence="1" type="ORF">EI16_09235</name>
</gene>
<comment type="caution">
    <text evidence="1">The sequence shown here is derived from an EMBL/GenBank/DDBJ whole genome shotgun (WGS) entry which is preliminary data.</text>
</comment>
<evidence type="ECO:0000313" key="2">
    <source>
        <dbReference type="Proteomes" id="UP000027341"/>
    </source>
</evidence>
<protein>
    <submittedName>
        <fullName evidence="1">Uncharacterized protein</fullName>
    </submittedName>
</protein>
<accession>A0A067A1E5</accession>
<dbReference type="EMBL" id="JMIU01000001">
    <property type="protein sequence ID" value="KDN96441.1"/>
    <property type="molecule type" value="Genomic_DNA"/>
</dbReference>
<reference evidence="1 2" key="1">
    <citation type="submission" date="2014-04" db="EMBL/GenBank/DDBJ databases">
        <title>Draft genome sequence of Hydrogenovibrio marinus MH-110, a model organism for aerobic H2 metabolism.</title>
        <authorList>
            <person name="Cha H.J."/>
            <person name="Jo B.H."/>
            <person name="Hwang B.H."/>
        </authorList>
    </citation>
    <scope>NUCLEOTIDE SEQUENCE [LARGE SCALE GENOMIC DNA]</scope>
    <source>
        <strain evidence="1 2">MH-110</strain>
    </source>
</reference>
<evidence type="ECO:0000313" key="1">
    <source>
        <dbReference type="EMBL" id="KDN96441.1"/>
    </source>
</evidence>
<dbReference type="RefSeq" id="WP_035629074.1">
    <property type="nucleotide sequence ID" value="NZ_AP020335.1"/>
</dbReference>
<dbReference type="AlphaFoldDB" id="A0A067A1E5"/>
<proteinExistence type="predicted"/>
<name>A0A067A1E5_HYDMR</name>